<keyword evidence="6" id="KW-1185">Reference proteome</keyword>
<keyword evidence="2" id="KW-0539">Nucleus</keyword>
<dbReference type="SUPFAM" id="SSF57701">
    <property type="entry name" value="Zn2/Cys6 DNA-binding domain"/>
    <property type="match status" value="1"/>
</dbReference>
<dbReference type="Pfam" id="PF00172">
    <property type="entry name" value="Zn_clus"/>
    <property type="match status" value="1"/>
</dbReference>
<feature type="compositionally biased region" description="Basic and acidic residues" evidence="3">
    <location>
        <begin position="574"/>
        <end position="600"/>
    </location>
</feature>
<feature type="region of interest" description="Disordered" evidence="3">
    <location>
        <begin position="883"/>
        <end position="905"/>
    </location>
</feature>
<feature type="compositionally biased region" description="Low complexity" evidence="3">
    <location>
        <begin position="418"/>
        <end position="441"/>
    </location>
</feature>
<dbReference type="InterPro" id="IPR050613">
    <property type="entry name" value="Sec_Metabolite_Reg"/>
</dbReference>
<comment type="caution">
    <text evidence="5">The sequence shown here is derived from an EMBL/GenBank/DDBJ whole genome shotgun (WGS) entry which is preliminary data.</text>
</comment>
<dbReference type="Proteomes" id="UP000838763">
    <property type="component" value="Unassembled WGS sequence"/>
</dbReference>
<evidence type="ECO:0000313" key="5">
    <source>
        <dbReference type="EMBL" id="CAI4214374.1"/>
    </source>
</evidence>
<dbReference type="GO" id="GO:0008270">
    <property type="term" value="F:zinc ion binding"/>
    <property type="evidence" value="ECO:0007669"/>
    <property type="project" value="InterPro"/>
</dbReference>
<gene>
    <name evidence="5" type="ORF">PPNO1_LOCUS4103</name>
</gene>
<dbReference type="GO" id="GO:0000981">
    <property type="term" value="F:DNA-binding transcription factor activity, RNA polymerase II-specific"/>
    <property type="evidence" value="ECO:0007669"/>
    <property type="project" value="InterPro"/>
</dbReference>
<name>A0A9P1H2X6_9PEZI</name>
<proteinExistence type="predicted"/>
<dbReference type="InterPro" id="IPR001138">
    <property type="entry name" value="Zn2Cys6_DnaBD"/>
</dbReference>
<dbReference type="PANTHER" id="PTHR31001">
    <property type="entry name" value="UNCHARACTERIZED TRANSCRIPTIONAL REGULATORY PROTEIN"/>
    <property type="match status" value="1"/>
</dbReference>
<feature type="compositionally biased region" description="Basic and acidic residues" evidence="3">
    <location>
        <begin position="948"/>
        <end position="962"/>
    </location>
</feature>
<dbReference type="OrthoDB" id="3266505at2759"/>
<protein>
    <recommendedName>
        <fullName evidence="4">Zn(2)-C6 fungal-type domain-containing protein</fullName>
    </recommendedName>
</protein>
<evidence type="ECO:0000256" key="2">
    <source>
        <dbReference type="ARBA" id="ARBA00023242"/>
    </source>
</evidence>
<dbReference type="SMART" id="SM00066">
    <property type="entry name" value="GAL4"/>
    <property type="match status" value="1"/>
</dbReference>
<feature type="region of interest" description="Disordered" evidence="3">
    <location>
        <begin position="931"/>
        <end position="987"/>
    </location>
</feature>
<feature type="region of interest" description="Disordered" evidence="3">
    <location>
        <begin position="559"/>
        <end position="659"/>
    </location>
</feature>
<feature type="domain" description="Zn(2)-C6 fungal-type" evidence="4">
    <location>
        <begin position="19"/>
        <end position="46"/>
    </location>
</feature>
<sequence length="987" mass="108733">MDREPAGKPLQFASRARHACVRCKRQKLKCDNHRPCYLCVRSGIECKDDDKRDGRKTRVRATRSAAEAATGSIKVCELDREAPTVATAPSSPAPSYPEGPRLFIERTSTLRVVQQKNKIVLLFPGSPPAVAECLLDTYSRLVSWYVTLFHDPTIKRRFQALQAAGRAGSEDFSFLMLVVVIMATSARWIAPWQKTRHSVEFDERAVEERLLAAAERQMLQVVEESSSVAVMFLDLLASHYLFSRKTRRAFVVRRAGFRPTRHHQDMDIHVNYADMDDDEWGERVPGPVTGWVDGPSKETFENGTRRPITTGSYHRYKARLYRIAAPITRLLEFERRLPRDLQLKTYESAGAGSDAASVDSVADYVEGTARAVLHAQALALRVSYDNMQMLLHRPLISWKGLENQSVDQRSGDGGHDANNNNNESTSGGPSTGKGSSRAAGSGGAASAVITNDLIATSRKQCWTSAIQLSNLLRHRATLEFVKHTPLGAHVGMHCFTAGVMLAVFALSKPCSAQAQEAKQALGRLIQIGNFAQASELNALTEPGTTRRVVVRRGVRVRVRGGGTRVRGRRLRVRGKGDHQLQHQHQRQQDEHYRQRQELQNHHQQQPNQDDNRNQQQQGRSPSSPFHAREDASGSAGTGATGSARSAATPSDVARMARSDHAGFDQAPGAAAHLHPYAASYHSDSTVGDFGLWYANDGFDEALSSLQSGNASTTSVLDLEYSDWSMMLDPSTPRVAGAVAGQVSHISGEYHDSFGNSTGTSHALPQPPPVPAFEIPEPAPDNAGPYHDPIAPFRGLLSGLRLTPGEGTFLQAMLRLPHNAEPRPKTTHNSLNILDDTWYLQERLENPSPNSYFSRIDRKWLQFRDGQTGDAAGSAAARSASFSSTSSYASSQPKTPTGSQGFDPIFRIPGYPDAKLDDKWLQYDDPWFVYDEDEDEVTTDQAPAKKRRVEFAPEPPKKAKVAPEPEELAPHPAVTDSELSPISPTSRN</sequence>
<evidence type="ECO:0000313" key="6">
    <source>
        <dbReference type="Proteomes" id="UP000838763"/>
    </source>
</evidence>
<feature type="compositionally biased region" description="Polar residues" evidence="3">
    <location>
        <begin position="976"/>
        <end position="987"/>
    </location>
</feature>
<evidence type="ECO:0000256" key="3">
    <source>
        <dbReference type="SAM" id="MobiDB-lite"/>
    </source>
</evidence>
<evidence type="ECO:0000256" key="1">
    <source>
        <dbReference type="ARBA" id="ARBA00004123"/>
    </source>
</evidence>
<evidence type="ECO:0000259" key="4">
    <source>
        <dbReference type="PROSITE" id="PS50048"/>
    </source>
</evidence>
<comment type="subcellular location">
    <subcellularLocation>
        <location evidence="1">Nucleus</location>
    </subcellularLocation>
</comment>
<organism evidence="5 6">
    <name type="scientific">Parascedosporium putredinis</name>
    <dbReference type="NCBI Taxonomy" id="1442378"/>
    <lineage>
        <taxon>Eukaryota</taxon>
        <taxon>Fungi</taxon>
        <taxon>Dikarya</taxon>
        <taxon>Ascomycota</taxon>
        <taxon>Pezizomycotina</taxon>
        <taxon>Sordariomycetes</taxon>
        <taxon>Hypocreomycetidae</taxon>
        <taxon>Microascales</taxon>
        <taxon>Microascaceae</taxon>
        <taxon>Parascedosporium</taxon>
    </lineage>
</organism>
<dbReference type="PROSITE" id="PS00463">
    <property type="entry name" value="ZN2_CY6_FUNGAL_1"/>
    <property type="match status" value="1"/>
</dbReference>
<reference evidence="5" key="1">
    <citation type="submission" date="2022-11" db="EMBL/GenBank/DDBJ databases">
        <authorList>
            <person name="Scott C."/>
            <person name="Bruce N."/>
        </authorList>
    </citation>
    <scope>NUCLEOTIDE SEQUENCE</scope>
</reference>
<dbReference type="InterPro" id="IPR036864">
    <property type="entry name" value="Zn2-C6_fun-type_DNA-bd_sf"/>
</dbReference>
<dbReference type="CDD" id="cd12148">
    <property type="entry name" value="fungal_TF_MHR"/>
    <property type="match status" value="1"/>
</dbReference>
<dbReference type="AlphaFoldDB" id="A0A9P1H2X6"/>
<dbReference type="EMBL" id="CALLCH030000011">
    <property type="protein sequence ID" value="CAI4214374.1"/>
    <property type="molecule type" value="Genomic_DNA"/>
</dbReference>
<feature type="compositionally biased region" description="Low complexity" evidence="3">
    <location>
        <begin position="601"/>
        <end position="619"/>
    </location>
</feature>
<dbReference type="Gene3D" id="4.10.240.10">
    <property type="entry name" value="Zn(2)-C6 fungal-type DNA-binding domain"/>
    <property type="match status" value="1"/>
</dbReference>
<dbReference type="CDD" id="cd00067">
    <property type="entry name" value="GAL4"/>
    <property type="match status" value="1"/>
</dbReference>
<dbReference type="GO" id="GO:0005634">
    <property type="term" value="C:nucleus"/>
    <property type="evidence" value="ECO:0007669"/>
    <property type="project" value="UniProtKB-SubCell"/>
</dbReference>
<accession>A0A9P1H2X6</accession>
<dbReference type="PROSITE" id="PS50048">
    <property type="entry name" value="ZN2_CY6_FUNGAL_2"/>
    <property type="match status" value="1"/>
</dbReference>
<feature type="region of interest" description="Disordered" evidence="3">
    <location>
        <begin position="405"/>
        <end position="441"/>
    </location>
</feature>